<feature type="region of interest" description="Disordered" evidence="1">
    <location>
        <begin position="86"/>
        <end position="107"/>
    </location>
</feature>
<evidence type="ECO:0000256" key="1">
    <source>
        <dbReference type="SAM" id="MobiDB-lite"/>
    </source>
</evidence>
<dbReference type="PANTHER" id="PTHR11096">
    <property type="entry name" value="RNA 3' TERMINAL PHOSPHATE CYCLASE"/>
    <property type="match status" value="1"/>
</dbReference>
<dbReference type="STRING" id="708197.A0A166T211"/>
<feature type="region of interest" description="Disordered" evidence="1">
    <location>
        <begin position="38"/>
        <end position="59"/>
    </location>
</feature>
<dbReference type="InterPro" id="IPR037136">
    <property type="entry name" value="RNA3'_phos_cyclase_dom_sf"/>
</dbReference>
<dbReference type="Pfam" id="PF01137">
    <property type="entry name" value="RTC"/>
    <property type="match status" value="1"/>
</dbReference>
<proteinExistence type="predicted"/>
<comment type="caution">
    <text evidence="3">The sequence shown here is derived from an EMBL/GenBank/DDBJ whole genome shotgun (WGS) entry which is preliminary data.</text>
</comment>
<dbReference type="InterPro" id="IPR036553">
    <property type="entry name" value="RPTC_insert"/>
</dbReference>
<gene>
    <name evidence="3" type="ORF">CT0861_08131</name>
</gene>
<feature type="compositionally biased region" description="Polar residues" evidence="1">
    <location>
        <begin position="38"/>
        <end position="48"/>
    </location>
</feature>
<feature type="non-terminal residue" evidence="3">
    <location>
        <position position="1"/>
    </location>
</feature>
<name>A0A166T211_9PEZI</name>
<dbReference type="PANTHER" id="PTHR11096:SF0">
    <property type="entry name" value="RNA 3'-TERMINAL PHOSPHATE CYCLASE"/>
    <property type="match status" value="1"/>
</dbReference>
<dbReference type="GO" id="GO:0003963">
    <property type="term" value="F:RNA-3'-phosphate cyclase activity"/>
    <property type="evidence" value="ECO:0007669"/>
    <property type="project" value="TreeGrafter"/>
</dbReference>
<feature type="compositionally biased region" description="Gly residues" evidence="1">
    <location>
        <begin position="93"/>
        <end position="107"/>
    </location>
</feature>
<evidence type="ECO:0000259" key="2">
    <source>
        <dbReference type="Pfam" id="PF01137"/>
    </source>
</evidence>
<reference evidence="3 4" key="1">
    <citation type="submission" date="2015-06" db="EMBL/GenBank/DDBJ databases">
        <title>Survival trade-offs in plant roots during colonization by closely related pathogenic and mutualistic fungi.</title>
        <authorList>
            <person name="Hacquard S."/>
            <person name="Kracher B."/>
            <person name="Hiruma K."/>
            <person name="Weinman A."/>
            <person name="Muench P."/>
            <person name="Garrido Oter R."/>
            <person name="Ver Loren van Themaat E."/>
            <person name="Dallerey J.-F."/>
            <person name="Damm U."/>
            <person name="Henrissat B."/>
            <person name="Lespinet O."/>
            <person name="Thon M."/>
            <person name="Kemen E."/>
            <person name="McHardy A.C."/>
            <person name="Schulze-Lefert P."/>
            <person name="O'Connell R.J."/>
        </authorList>
    </citation>
    <scope>NUCLEOTIDE SEQUENCE [LARGE SCALE GENOMIC DNA]</scope>
    <source>
        <strain evidence="3 4">0861</strain>
    </source>
</reference>
<accession>A0A166T211</accession>
<dbReference type="InterPro" id="IPR023797">
    <property type="entry name" value="RNA3'_phos_cyclase_dom"/>
</dbReference>
<organism evidence="3 4">
    <name type="scientific">Colletotrichum tofieldiae</name>
    <dbReference type="NCBI Taxonomy" id="708197"/>
    <lineage>
        <taxon>Eukaryota</taxon>
        <taxon>Fungi</taxon>
        <taxon>Dikarya</taxon>
        <taxon>Ascomycota</taxon>
        <taxon>Pezizomycotina</taxon>
        <taxon>Sordariomycetes</taxon>
        <taxon>Hypocreomycetidae</taxon>
        <taxon>Glomerellales</taxon>
        <taxon>Glomerellaceae</taxon>
        <taxon>Colletotrichum</taxon>
        <taxon>Colletotrichum spaethianum species complex</taxon>
    </lineage>
</organism>
<dbReference type="InterPro" id="IPR013792">
    <property type="entry name" value="RNA3'P_cycl/enolpyr_Trfase_a/b"/>
</dbReference>
<dbReference type="Gene3D" id="3.30.360.20">
    <property type="entry name" value="RNA 3'-terminal phosphate cyclase, insert domain"/>
    <property type="match status" value="1"/>
</dbReference>
<sequence length="472" mass="50308">LGHSSGTTPFHLTQGAIGDFISTCIGSFLLTWYVKPSASTPPRRTTNMPRKPIELDGRTGEGGGQLVRVAIALAAVTSQPVRIINVRANRPSRGGGRGGSSSGGGGLKAQHVTAIRWLAETTEADVEGLSVGSSTLTFIPRLPPSTALAGKPRNIKIAADTGAASTLLILQAVLPFLLYAAAEDGASVPIELELTGGTNVGWSLSYEYLDQVLLPRLESCFGVHVARRLKRRGWSLGPQSRGSIVLTINPFRPGQTLRPLDLGRTCEDPSGSEAKYVDVSMIAPSHMHADLQDALAGALASSLPDTEVDFKVVEDSGHDARIYVLLVARSASGLRWGRDVLLSTPKKGRQRESVASLVARKVVGDLVKELAISKSTTDEFLQDQLVIFQALAEGSTSFPRCPLAEGADVDVLDQDVAQLDVGERMRRDRTDKPFGHGSLHSQTARWVASEILPSVEWYNKGTVCKGAGTSFS</sequence>
<feature type="domain" description="RNA 3'-terminal phosphate cyclase" evidence="2">
    <location>
        <begin position="60"/>
        <end position="399"/>
    </location>
</feature>
<protein>
    <submittedName>
        <fullName evidence="3">RNA 3'-terminal phosphate cyclase</fullName>
    </submittedName>
</protein>
<dbReference type="InterPro" id="IPR000228">
    <property type="entry name" value="RNA3'_term_phos_cyc"/>
</dbReference>
<evidence type="ECO:0000313" key="4">
    <source>
        <dbReference type="Proteomes" id="UP000076552"/>
    </source>
</evidence>
<evidence type="ECO:0000313" key="3">
    <source>
        <dbReference type="EMBL" id="KZL71459.1"/>
    </source>
</evidence>
<dbReference type="Proteomes" id="UP000076552">
    <property type="component" value="Unassembled WGS sequence"/>
</dbReference>
<dbReference type="EMBL" id="LFIV01000071">
    <property type="protein sequence ID" value="KZL71459.1"/>
    <property type="molecule type" value="Genomic_DNA"/>
</dbReference>
<dbReference type="AlphaFoldDB" id="A0A166T211"/>
<dbReference type="Gene3D" id="3.65.10.20">
    <property type="entry name" value="RNA 3'-terminal phosphate cyclase domain"/>
    <property type="match status" value="1"/>
</dbReference>
<dbReference type="SUPFAM" id="SSF55205">
    <property type="entry name" value="EPT/RTPC-like"/>
    <property type="match status" value="1"/>
</dbReference>
<keyword evidence="4" id="KW-1185">Reference proteome</keyword>
<dbReference type="GO" id="GO:0005634">
    <property type="term" value="C:nucleus"/>
    <property type="evidence" value="ECO:0007669"/>
    <property type="project" value="TreeGrafter"/>
</dbReference>
<dbReference type="GO" id="GO:0006396">
    <property type="term" value="P:RNA processing"/>
    <property type="evidence" value="ECO:0007669"/>
    <property type="project" value="InterPro"/>
</dbReference>